<dbReference type="SUPFAM" id="SSF49503">
    <property type="entry name" value="Cupredoxins"/>
    <property type="match status" value="1"/>
</dbReference>
<keyword evidence="2" id="KW-0479">Metal-binding</keyword>
<dbReference type="EMBL" id="CP100355">
    <property type="protein sequence ID" value="UTF52430.1"/>
    <property type="molecule type" value="Genomic_DNA"/>
</dbReference>
<dbReference type="AlphaFoldDB" id="A0A9E7N8X2"/>
<feature type="transmembrane region" description="Helical" evidence="4">
    <location>
        <begin position="23"/>
        <end position="42"/>
    </location>
</feature>
<dbReference type="PROSITE" id="PS50857">
    <property type="entry name" value="COX2_CUA"/>
    <property type="match status" value="1"/>
</dbReference>
<proteinExistence type="predicted"/>
<dbReference type="InterPro" id="IPR008972">
    <property type="entry name" value="Cupredoxin"/>
</dbReference>
<dbReference type="PANTHER" id="PTHR42838">
    <property type="entry name" value="CYTOCHROME C OXIDASE SUBUNIT II"/>
    <property type="match status" value="1"/>
</dbReference>
<dbReference type="InterPro" id="IPR002429">
    <property type="entry name" value="CcO_II-like_C"/>
</dbReference>
<evidence type="ECO:0000256" key="2">
    <source>
        <dbReference type="ARBA" id="ARBA00022723"/>
    </source>
</evidence>
<dbReference type="GeneID" id="73290697"/>
<evidence type="ECO:0000256" key="4">
    <source>
        <dbReference type="SAM" id="Phobius"/>
    </source>
</evidence>
<dbReference type="GO" id="GO:0005507">
    <property type="term" value="F:copper ion binding"/>
    <property type="evidence" value="ECO:0007669"/>
    <property type="project" value="InterPro"/>
</dbReference>
<keyword evidence="4" id="KW-0812">Transmembrane</keyword>
<name>A0A9E7N8X2_9EURY</name>
<evidence type="ECO:0000256" key="3">
    <source>
        <dbReference type="ARBA" id="ARBA00023008"/>
    </source>
</evidence>
<dbReference type="Pfam" id="PF00116">
    <property type="entry name" value="COX2"/>
    <property type="match status" value="1"/>
</dbReference>
<protein>
    <submittedName>
        <fullName evidence="6">Cytochrome C oxidase subunit II</fullName>
    </submittedName>
</protein>
<dbReference type="KEGG" id="sawl:NGM29_11585"/>
<organism evidence="6 7">
    <name type="scientific">Natronosalvus rutilus</name>
    <dbReference type="NCBI Taxonomy" id="2953753"/>
    <lineage>
        <taxon>Archaea</taxon>
        <taxon>Methanobacteriati</taxon>
        <taxon>Methanobacteriota</taxon>
        <taxon>Stenosarchaea group</taxon>
        <taxon>Halobacteria</taxon>
        <taxon>Halobacteriales</taxon>
        <taxon>Natrialbaceae</taxon>
        <taxon>Natronosalvus</taxon>
    </lineage>
</organism>
<comment type="subcellular location">
    <subcellularLocation>
        <location evidence="1">Cell envelope</location>
    </subcellularLocation>
</comment>
<evidence type="ECO:0000259" key="5">
    <source>
        <dbReference type="PROSITE" id="PS50857"/>
    </source>
</evidence>
<reference evidence="6" key="1">
    <citation type="submission" date="2022-06" db="EMBL/GenBank/DDBJ databases">
        <title>Diverse halophilic archaea isolated from saline environments.</title>
        <authorList>
            <person name="Cui H.-L."/>
        </authorList>
    </citation>
    <scope>NUCLEOTIDE SEQUENCE</scope>
    <source>
        <strain evidence="6">WLHS1</strain>
    </source>
</reference>
<dbReference type="GO" id="GO:0016020">
    <property type="term" value="C:membrane"/>
    <property type="evidence" value="ECO:0007669"/>
    <property type="project" value="InterPro"/>
</dbReference>
<dbReference type="GO" id="GO:0004129">
    <property type="term" value="F:cytochrome-c oxidase activity"/>
    <property type="evidence" value="ECO:0007669"/>
    <property type="project" value="InterPro"/>
</dbReference>
<accession>A0A9E7N8X2</accession>
<dbReference type="PROSITE" id="PS00078">
    <property type="entry name" value="COX2"/>
    <property type="match status" value="1"/>
</dbReference>
<dbReference type="RefSeq" id="WP_254156356.1">
    <property type="nucleotide sequence ID" value="NZ_CP100355.1"/>
</dbReference>
<dbReference type="InterPro" id="IPR001505">
    <property type="entry name" value="Copper_CuA"/>
</dbReference>
<sequence>MTSPIKPPEGNWWDQKINRRETVWLGLGGIWSIILFGWMSVWTRTGDQNPTGETYEVSAEEFREKMATYEDAAEETEDGLVPDGTDVYLAGMRFMWDGAPVVLETGVEYDIHLTSYDVQHGFSLRPEANLSKQINLQVLPGYEWVVPMEFDEPGTYHIICNEFCGQGHRTMHGTIVVTEGV</sequence>
<feature type="domain" description="Cytochrome oxidase subunit II copper A binding" evidence="5">
    <location>
        <begin position="82"/>
        <end position="181"/>
    </location>
</feature>
<dbReference type="Proteomes" id="UP001056855">
    <property type="component" value="Chromosome"/>
</dbReference>
<dbReference type="InterPro" id="IPR051403">
    <property type="entry name" value="NosZ/Cyto_c_oxidase_sub2"/>
</dbReference>
<keyword evidence="4" id="KW-1133">Transmembrane helix</keyword>
<keyword evidence="3" id="KW-0186">Copper</keyword>
<evidence type="ECO:0000313" key="7">
    <source>
        <dbReference type="Proteomes" id="UP001056855"/>
    </source>
</evidence>
<dbReference type="Gene3D" id="2.60.40.420">
    <property type="entry name" value="Cupredoxins - blue copper proteins"/>
    <property type="match status" value="1"/>
</dbReference>
<evidence type="ECO:0000313" key="6">
    <source>
        <dbReference type="EMBL" id="UTF52430.1"/>
    </source>
</evidence>
<gene>
    <name evidence="6" type="ORF">NGM29_11585</name>
</gene>
<keyword evidence="7" id="KW-1185">Reference proteome</keyword>
<evidence type="ECO:0000256" key="1">
    <source>
        <dbReference type="ARBA" id="ARBA00004196"/>
    </source>
</evidence>
<dbReference type="PANTHER" id="PTHR42838:SF2">
    <property type="entry name" value="NITROUS-OXIDE REDUCTASE"/>
    <property type="match status" value="1"/>
</dbReference>
<keyword evidence="4" id="KW-0472">Membrane</keyword>